<dbReference type="EMBL" id="JBGBPQ010000004">
    <property type="protein sequence ID" value="KAL1525564.1"/>
    <property type="molecule type" value="Genomic_DNA"/>
</dbReference>
<dbReference type="Proteomes" id="UP001515480">
    <property type="component" value="Unassembled WGS sequence"/>
</dbReference>
<feature type="transmembrane region" description="Helical" evidence="1">
    <location>
        <begin position="110"/>
        <end position="130"/>
    </location>
</feature>
<protein>
    <recommendedName>
        <fullName evidence="4">Transmembrane protein</fullName>
    </recommendedName>
</protein>
<dbReference type="AlphaFoldDB" id="A0AB34JZ88"/>
<keyword evidence="1" id="KW-0812">Transmembrane</keyword>
<keyword evidence="1" id="KW-0472">Membrane</keyword>
<name>A0AB34JZ88_PRYPA</name>
<keyword evidence="1" id="KW-1133">Transmembrane helix</keyword>
<evidence type="ECO:0000313" key="3">
    <source>
        <dbReference type="Proteomes" id="UP001515480"/>
    </source>
</evidence>
<reference evidence="2 3" key="1">
    <citation type="journal article" date="2024" name="Science">
        <title>Giant polyketide synthase enzymes in the biosynthesis of giant marine polyether toxins.</title>
        <authorList>
            <person name="Fallon T.R."/>
            <person name="Shende V.V."/>
            <person name="Wierzbicki I.H."/>
            <person name="Pendleton A.L."/>
            <person name="Watervoot N.F."/>
            <person name="Auber R.P."/>
            <person name="Gonzalez D.J."/>
            <person name="Wisecaver J.H."/>
            <person name="Moore B.S."/>
        </authorList>
    </citation>
    <scope>NUCLEOTIDE SEQUENCE [LARGE SCALE GENOMIC DNA]</scope>
    <source>
        <strain evidence="2 3">12B1</strain>
    </source>
</reference>
<evidence type="ECO:0008006" key="4">
    <source>
        <dbReference type="Google" id="ProtNLM"/>
    </source>
</evidence>
<comment type="caution">
    <text evidence="2">The sequence shown here is derived from an EMBL/GenBank/DDBJ whole genome shotgun (WGS) entry which is preliminary data.</text>
</comment>
<feature type="transmembrane region" description="Helical" evidence="1">
    <location>
        <begin position="177"/>
        <end position="194"/>
    </location>
</feature>
<proteinExistence type="predicted"/>
<feature type="transmembrane region" description="Helical" evidence="1">
    <location>
        <begin position="151"/>
        <end position="171"/>
    </location>
</feature>
<evidence type="ECO:0000256" key="1">
    <source>
        <dbReference type="SAM" id="Phobius"/>
    </source>
</evidence>
<sequence length="288" mass="31259">MLAVDKNQLVQNLKKRALELMQKELQFFVERYTNLATQASIVAGFAFDGLVEMEVPEECGTTPLLSRRDYDDGSGNDAEDGSYGALFDWRGGVCGVAAVYYVFDAAAMAFALYTVCVASFCTVYGHRLALQGPTGSVKKSVAVMKKQLQGLYRTFGLSMFSLVMAGVMMAWVKMGQAAALVTFVFITFFAALLYKFRVIMKLFYIPEHLTVTGELTLPSSGYGYGGQVDLSDLSANDSSGVQTGSTASKACALGNRKANEDDKSSKPVQEPSFFDNMKNLFKGATSTV</sequence>
<organism evidence="2 3">
    <name type="scientific">Prymnesium parvum</name>
    <name type="common">Toxic golden alga</name>
    <dbReference type="NCBI Taxonomy" id="97485"/>
    <lineage>
        <taxon>Eukaryota</taxon>
        <taxon>Haptista</taxon>
        <taxon>Haptophyta</taxon>
        <taxon>Prymnesiophyceae</taxon>
        <taxon>Prymnesiales</taxon>
        <taxon>Prymnesiaceae</taxon>
        <taxon>Prymnesium</taxon>
    </lineage>
</organism>
<keyword evidence="3" id="KW-1185">Reference proteome</keyword>
<gene>
    <name evidence="2" type="ORF">AB1Y20_020418</name>
</gene>
<accession>A0AB34JZ88</accession>
<evidence type="ECO:0000313" key="2">
    <source>
        <dbReference type="EMBL" id="KAL1525564.1"/>
    </source>
</evidence>